<feature type="compositionally biased region" description="Polar residues" evidence="3">
    <location>
        <begin position="134"/>
        <end position="143"/>
    </location>
</feature>
<accession>A0ABM4BQQ1</accession>
<evidence type="ECO:0000313" key="6">
    <source>
        <dbReference type="RefSeq" id="XP_065651468.1"/>
    </source>
</evidence>
<proteinExistence type="predicted"/>
<keyword evidence="2" id="KW-0539">Nucleus</keyword>
<dbReference type="Gene3D" id="1.10.20.10">
    <property type="entry name" value="Histone, subunit A"/>
    <property type="match status" value="1"/>
</dbReference>
<organism evidence="5 6">
    <name type="scientific">Hydra vulgaris</name>
    <name type="common">Hydra</name>
    <name type="synonym">Hydra attenuata</name>
    <dbReference type="NCBI Taxonomy" id="6087"/>
    <lineage>
        <taxon>Eukaryota</taxon>
        <taxon>Metazoa</taxon>
        <taxon>Cnidaria</taxon>
        <taxon>Hydrozoa</taxon>
        <taxon>Hydroidolina</taxon>
        <taxon>Anthoathecata</taxon>
        <taxon>Aplanulata</taxon>
        <taxon>Hydridae</taxon>
        <taxon>Hydra</taxon>
    </lineage>
</organism>
<evidence type="ECO:0000256" key="2">
    <source>
        <dbReference type="ARBA" id="ARBA00023242"/>
    </source>
</evidence>
<dbReference type="InterPro" id="IPR009072">
    <property type="entry name" value="Histone-fold"/>
</dbReference>
<reference evidence="6" key="1">
    <citation type="submission" date="2025-08" db="UniProtKB">
        <authorList>
            <consortium name="RefSeq"/>
        </authorList>
    </citation>
    <scope>IDENTIFICATION</scope>
</reference>
<feature type="region of interest" description="Disordered" evidence="3">
    <location>
        <begin position="124"/>
        <end position="161"/>
    </location>
</feature>
<name>A0ABM4BQQ1_HYDVU</name>
<keyword evidence="5" id="KW-1185">Reference proteome</keyword>
<dbReference type="GeneID" id="101236349"/>
<dbReference type="PANTHER" id="PTHR10252">
    <property type="entry name" value="HISTONE-LIKE TRANSCRIPTION FACTOR CCAAT-RELATED"/>
    <property type="match status" value="1"/>
</dbReference>
<dbReference type="RefSeq" id="XP_065651468.1">
    <property type="nucleotide sequence ID" value="XM_065795396.1"/>
</dbReference>
<comment type="subcellular location">
    <subcellularLocation>
        <location evidence="1">Nucleus</location>
    </subcellularLocation>
</comment>
<dbReference type="SUPFAM" id="SSF47113">
    <property type="entry name" value="Histone-fold"/>
    <property type="match status" value="1"/>
</dbReference>
<evidence type="ECO:0000313" key="5">
    <source>
        <dbReference type="Proteomes" id="UP001652625"/>
    </source>
</evidence>
<sequence length="174" mass="19928">MSDNEVDHVSSKNLDDKTRSPLQNRLLQLPLARVKTIMKTSPDLLNVSQEAYFLVTRATELFVEYIAKEVYKVSADKKKLDYKLLSEIVADTECLEFLEEIVPKKIKMSEYWAKIGCIPENEETKNKNRKTPLKENTNSPKVRNTTKKEDSKSPKVRKSPNVAIEAVKDSIVID</sequence>
<feature type="domain" description="Transcription factor CBF/NF-Y/archaeal histone" evidence="4">
    <location>
        <begin position="28"/>
        <end position="78"/>
    </location>
</feature>
<gene>
    <name evidence="6" type="primary">LOC101236349</name>
</gene>
<evidence type="ECO:0000256" key="3">
    <source>
        <dbReference type="SAM" id="MobiDB-lite"/>
    </source>
</evidence>
<dbReference type="InterPro" id="IPR003958">
    <property type="entry name" value="CBFA_NFYB_domain"/>
</dbReference>
<dbReference type="InterPro" id="IPR050568">
    <property type="entry name" value="Transcr_DNA_Rep_Reg"/>
</dbReference>
<dbReference type="CDD" id="cd22924">
    <property type="entry name" value="HFD_CHRAC1-like"/>
    <property type="match status" value="1"/>
</dbReference>
<protein>
    <submittedName>
        <fullName evidence="6">Chromatin accessibility complex protein 1 isoform X2</fullName>
    </submittedName>
</protein>
<evidence type="ECO:0000256" key="1">
    <source>
        <dbReference type="ARBA" id="ARBA00004123"/>
    </source>
</evidence>
<dbReference type="Pfam" id="PF00808">
    <property type="entry name" value="CBFD_NFYB_HMF"/>
    <property type="match status" value="1"/>
</dbReference>
<dbReference type="PANTHER" id="PTHR10252:SF54">
    <property type="entry name" value="CHROMATIN ACCESSIBILITY COMPLEX PROTEIN 1"/>
    <property type="match status" value="1"/>
</dbReference>
<evidence type="ECO:0000259" key="4">
    <source>
        <dbReference type="Pfam" id="PF00808"/>
    </source>
</evidence>
<dbReference type="Proteomes" id="UP001652625">
    <property type="component" value="Chromosome 04"/>
</dbReference>